<gene>
    <name evidence="2" type="ORF">BJL90_13300</name>
    <name evidence="3" type="ORF">CLFO_15910</name>
</gene>
<evidence type="ECO:0000313" key="2">
    <source>
        <dbReference type="EMBL" id="AOY76753.1"/>
    </source>
</evidence>
<keyword evidence="1" id="KW-0472">Membrane</keyword>
<evidence type="ECO:0000313" key="3">
    <source>
        <dbReference type="EMBL" id="ARE87203.1"/>
    </source>
</evidence>
<feature type="transmembrane region" description="Helical" evidence="1">
    <location>
        <begin position="107"/>
        <end position="128"/>
    </location>
</feature>
<feature type="transmembrane region" description="Helical" evidence="1">
    <location>
        <begin position="30"/>
        <end position="47"/>
    </location>
</feature>
<protein>
    <submittedName>
        <fullName evidence="2">Transporter</fullName>
    </submittedName>
</protein>
<keyword evidence="4" id="KW-1185">Reference proteome</keyword>
<dbReference type="Proteomes" id="UP000177894">
    <property type="component" value="Chromosome"/>
</dbReference>
<evidence type="ECO:0000256" key="1">
    <source>
        <dbReference type="SAM" id="Phobius"/>
    </source>
</evidence>
<dbReference type="KEGG" id="cfm:BJL90_13300"/>
<feature type="transmembrane region" description="Helical" evidence="1">
    <location>
        <begin position="82"/>
        <end position="101"/>
    </location>
</feature>
<dbReference type="EMBL" id="CP020559">
    <property type="protein sequence ID" value="ARE87203.1"/>
    <property type="molecule type" value="Genomic_DNA"/>
</dbReference>
<feature type="transmembrane region" description="Helical" evidence="1">
    <location>
        <begin position="135"/>
        <end position="157"/>
    </location>
</feature>
<evidence type="ECO:0000313" key="4">
    <source>
        <dbReference type="Proteomes" id="UP000177894"/>
    </source>
</evidence>
<sequence length="163" mass="17400">MVIPGLIMISLMWFTVALLNLGYGEAKGTGFVCGIVGLLTVICGLIDGVKGDVLGAGLLFAHGLLYICIAYALLYGLENLKSIGNVSLTVAFISTIYSFINFSSGDIYMGLVTGGYAVLTYMVWLNFYGKLSNRVVACSLIVWIPIGLWIPAFLLGLGKALPF</sequence>
<reference evidence="3 5" key="2">
    <citation type="submission" date="2017-03" db="EMBL/GenBank/DDBJ databases">
        <title>Complete sequence of Clostridium formicaceticum DSM 92.</title>
        <authorList>
            <person name="Poehlein A."/>
            <person name="Karl M."/>
            <person name="Bengelsdorf F.R."/>
            <person name="Duerre P."/>
            <person name="Daniel R."/>
        </authorList>
    </citation>
    <scope>NUCLEOTIDE SEQUENCE [LARGE SCALE GENOMIC DNA]</scope>
    <source>
        <strain evidence="3 5">DSM 92</strain>
    </source>
</reference>
<dbReference type="RefSeq" id="WP_070968888.1">
    <property type="nucleotide sequence ID" value="NZ_CP020559.1"/>
</dbReference>
<accession>A0AAC9RLH8</accession>
<organism evidence="3 5">
    <name type="scientific">Clostridium formicaceticum</name>
    <dbReference type="NCBI Taxonomy" id="1497"/>
    <lineage>
        <taxon>Bacteria</taxon>
        <taxon>Bacillati</taxon>
        <taxon>Bacillota</taxon>
        <taxon>Clostridia</taxon>
        <taxon>Eubacteriales</taxon>
        <taxon>Clostridiaceae</taxon>
        <taxon>Clostridium</taxon>
    </lineage>
</organism>
<proteinExistence type="predicted"/>
<feature type="transmembrane region" description="Helical" evidence="1">
    <location>
        <begin position="53"/>
        <end position="75"/>
    </location>
</feature>
<feature type="transmembrane region" description="Helical" evidence="1">
    <location>
        <begin position="6"/>
        <end position="23"/>
    </location>
</feature>
<keyword evidence="1" id="KW-1133">Transmembrane helix</keyword>
<reference evidence="2 4" key="1">
    <citation type="submission" date="2016-10" db="EMBL/GenBank/DDBJ databases">
        <title>Complete Genome Sequence of Acetogen Clostridium formicoaceticum ATCC 27076.</title>
        <authorList>
            <person name="Bao T."/>
            <person name="Cheng C."/>
            <person name="Zhao J."/>
            <person name="Yang S.-T."/>
            <person name="Wang J."/>
            <person name="Wang M."/>
        </authorList>
    </citation>
    <scope>NUCLEOTIDE SEQUENCE [LARGE SCALE GENOMIC DNA]</scope>
    <source>
        <strain evidence="2 4">ATCC 27076</strain>
    </source>
</reference>
<dbReference type="AlphaFoldDB" id="A0AAC9RLH8"/>
<dbReference type="Proteomes" id="UP000192478">
    <property type="component" value="Chromosome"/>
</dbReference>
<name>A0AAC9RLH8_9CLOT</name>
<evidence type="ECO:0000313" key="5">
    <source>
        <dbReference type="Proteomes" id="UP000192478"/>
    </source>
</evidence>
<keyword evidence="1" id="KW-0812">Transmembrane</keyword>
<dbReference type="EMBL" id="CP017603">
    <property type="protein sequence ID" value="AOY76753.1"/>
    <property type="molecule type" value="Genomic_DNA"/>
</dbReference>